<reference evidence="1 2" key="1">
    <citation type="submission" date="2020-08" db="EMBL/GenBank/DDBJ databases">
        <title>Genomic Encyclopedia of Type Strains, Phase IV (KMG-IV): sequencing the most valuable type-strain genomes for metagenomic binning, comparative biology and taxonomic classification.</title>
        <authorList>
            <person name="Goeker M."/>
        </authorList>
    </citation>
    <scope>NUCLEOTIDE SEQUENCE [LARGE SCALE GENOMIC DNA]</scope>
    <source>
        <strain evidence="1 2">DSM 27471</strain>
    </source>
</reference>
<dbReference type="EMBL" id="JACHYB010000001">
    <property type="protein sequence ID" value="MBB3187399.1"/>
    <property type="molecule type" value="Genomic_DNA"/>
</dbReference>
<evidence type="ECO:0008006" key="3">
    <source>
        <dbReference type="Google" id="ProtNLM"/>
    </source>
</evidence>
<proteinExistence type="predicted"/>
<dbReference type="AlphaFoldDB" id="A0A7W5H294"/>
<keyword evidence="2" id="KW-1185">Reference proteome</keyword>
<comment type="caution">
    <text evidence="1">The sequence shown here is derived from an EMBL/GenBank/DDBJ whole genome shotgun (WGS) entry which is preliminary data.</text>
</comment>
<evidence type="ECO:0000313" key="1">
    <source>
        <dbReference type="EMBL" id="MBB3187399.1"/>
    </source>
</evidence>
<gene>
    <name evidence="1" type="ORF">FHX64_001562</name>
</gene>
<sequence>MRTFFLLCCSALLAACTQYQYITLNSNIYKADNQSFVWENDSVKVQYVFSGADCPVTIQVYNKSAQPIYVDWKKSAVIYSDGSRLSLWNDEVYINTVTTGAAIHFRNYSLSGSETGGVANKKEQVSFIPPNSYVSVTPMSIRSTFILPLPQQLKHKVPFGSMQNSRVDQYSFEPGNSPFTFRCFLTLSADEGFSHPIYIDQPFWVSNIIQTTISPSDVYQASNMFYVSRTTVVGHIMGGVGTVAVIAGAAYLDATTTPPPPHEYRHRYR</sequence>
<dbReference type="PROSITE" id="PS51257">
    <property type="entry name" value="PROKAR_LIPOPROTEIN"/>
    <property type="match status" value="1"/>
</dbReference>
<dbReference type="Proteomes" id="UP000544222">
    <property type="component" value="Unassembled WGS sequence"/>
</dbReference>
<accession>A0A7W5H294</accession>
<name>A0A7W5H294_9PORP</name>
<organism evidence="1 2">
    <name type="scientific">Microbacter margulisiae</name>
    <dbReference type="NCBI Taxonomy" id="1350067"/>
    <lineage>
        <taxon>Bacteria</taxon>
        <taxon>Pseudomonadati</taxon>
        <taxon>Bacteroidota</taxon>
        <taxon>Bacteroidia</taxon>
        <taxon>Bacteroidales</taxon>
        <taxon>Porphyromonadaceae</taxon>
        <taxon>Microbacter</taxon>
    </lineage>
</organism>
<protein>
    <recommendedName>
        <fullName evidence="3">Lipoprotein</fullName>
    </recommendedName>
</protein>
<evidence type="ECO:0000313" key="2">
    <source>
        <dbReference type="Proteomes" id="UP000544222"/>
    </source>
</evidence>
<dbReference type="RefSeq" id="WP_183413158.1">
    <property type="nucleotide sequence ID" value="NZ_JACHYB010000001.1"/>
</dbReference>